<name>A0AA36B9L4_OCTVU</name>
<dbReference type="EMBL" id="OX597823">
    <property type="protein sequence ID" value="CAI9729582.1"/>
    <property type="molecule type" value="Genomic_DNA"/>
</dbReference>
<evidence type="ECO:0000313" key="1">
    <source>
        <dbReference type="EMBL" id="CAI9729582.1"/>
    </source>
</evidence>
<reference evidence="1" key="1">
    <citation type="submission" date="2023-08" db="EMBL/GenBank/DDBJ databases">
        <authorList>
            <person name="Alioto T."/>
            <person name="Alioto T."/>
            <person name="Gomez Garrido J."/>
        </authorList>
    </citation>
    <scope>NUCLEOTIDE SEQUENCE</scope>
</reference>
<organism evidence="1 2">
    <name type="scientific">Octopus vulgaris</name>
    <name type="common">Common octopus</name>
    <dbReference type="NCBI Taxonomy" id="6645"/>
    <lineage>
        <taxon>Eukaryota</taxon>
        <taxon>Metazoa</taxon>
        <taxon>Spiralia</taxon>
        <taxon>Lophotrochozoa</taxon>
        <taxon>Mollusca</taxon>
        <taxon>Cephalopoda</taxon>
        <taxon>Coleoidea</taxon>
        <taxon>Octopodiformes</taxon>
        <taxon>Octopoda</taxon>
        <taxon>Incirrata</taxon>
        <taxon>Octopodidae</taxon>
        <taxon>Octopus</taxon>
    </lineage>
</organism>
<evidence type="ECO:0000313" key="2">
    <source>
        <dbReference type="Proteomes" id="UP001162480"/>
    </source>
</evidence>
<sequence>MKCLTVSTLGFLEYHLSPQKQQRNDYRELLELTMIFLGSIPKNRILFRTPGADIDPEISMAAAKKFSIHLWYLAPETVGLSILDDNVPTKVKATIAQIMPEADKGEEEEEEKIS</sequence>
<protein>
    <submittedName>
        <fullName evidence="1">Uncharacterized protein</fullName>
    </submittedName>
</protein>
<dbReference type="Proteomes" id="UP001162480">
    <property type="component" value="Chromosome 10"/>
</dbReference>
<gene>
    <name evidence="1" type="ORF">OCTVUL_1B003689</name>
</gene>
<keyword evidence="2" id="KW-1185">Reference proteome</keyword>
<accession>A0AA36B9L4</accession>
<dbReference type="AlphaFoldDB" id="A0AA36B9L4"/>
<proteinExistence type="predicted"/>